<dbReference type="Proteomes" id="UP000265926">
    <property type="component" value="Unassembled WGS sequence"/>
</dbReference>
<gene>
    <name evidence="3" type="ORF">D1614_11465</name>
</gene>
<keyword evidence="1 3" id="KW-0378">Hydrolase</keyword>
<dbReference type="EMBL" id="QWGR01000005">
    <property type="protein sequence ID" value="RIJ48339.1"/>
    <property type="molecule type" value="Genomic_DNA"/>
</dbReference>
<dbReference type="Pfam" id="PF20434">
    <property type="entry name" value="BD-FAE"/>
    <property type="match status" value="1"/>
</dbReference>
<accession>A0A399T039</accession>
<dbReference type="OrthoDB" id="9803990at2"/>
<evidence type="ECO:0000313" key="4">
    <source>
        <dbReference type="Proteomes" id="UP000265926"/>
    </source>
</evidence>
<dbReference type="InterPro" id="IPR049492">
    <property type="entry name" value="BD-FAE-like_dom"/>
</dbReference>
<keyword evidence="4" id="KW-1185">Reference proteome</keyword>
<dbReference type="SUPFAM" id="SSF53474">
    <property type="entry name" value="alpha/beta-Hydrolases"/>
    <property type="match status" value="1"/>
</dbReference>
<dbReference type="AlphaFoldDB" id="A0A399T039"/>
<name>A0A399T039_9BACT</name>
<dbReference type="RefSeq" id="WP_119438071.1">
    <property type="nucleotide sequence ID" value="NZ_QWGR01000005.1"/>
</dbReference>
<dbReference type="InterPro" id="IPR050300">
    <property type="entry name" value="GDXG_lipolytic_enzyme"/>
</dbReference>
<dbReference type="InterPro" id="IPR029058">
    <property type="entry name" value="AB_hydrolase_fold"/>
</dbReference>
<proteinExistence type="predicted"/>
<dbReference type="Gene3D" id="3.40.50.1820">
    <property type="entry name" value="alpha/beta hydrolase"/>
    <property type="match status" value="1"/>
</dbReference>
<organism evidence="3 4">
    <name type="scientific">Maribellus luteus</name>
    <dbReference type="NCBI Taxonomy" id="2305463"/>
    <lineage>
        <taxon>Bacteria</taxon>
        <taxon>Pseudomonadati</taxon>
        <taxon>Bacteroidota</taxon>
        <taxon>Bacteroidia</taxon>
        <taxon>Marinilabiliales</taxon>
        <taxon>Prolixibacteraceae</taxon>
        <taxon>Maribellus</taxon>
    </lineage>
</organism>
<protein>
    <submittedName>
        <fullName evidence="3">Alpha/beta hydrolase</fullName>
    </submittedName>
</protein>
<reference evidence="3 4" key="1">
    <citation type="submission" date="2018-08" db="EMBL/GenBank/DDBJ databases">
        <title>Pallidiluteibacterium maritimus gen. nov., sp. nov., isolated from coastal sediment.</title>
        <authorList>
            <person name="Zhou L.Y."/>
        </authorList>
    </citation>
    <scope>NUCLEOTIDE SEQUENCE [LARGE SCALE GENOMIC DNA]</scope>
    <source>
        <strain evidence="3 4">XSD2</strain>
    </source>
</reference>
<dbReference type="GO" id="GO:0016787">
    <property type="term" value="F:hydrolase activity"/>
    <property type="evidence" value="ECO:0007669"/>
    <property type="project" value="UniProtKB-KW"/>
</dbReference>
<dbReference type="PANTHER" id="PTHR48081">
    <property type="entry name" value="AB HYDROLASE SUPERFAMILY PROTEIN C4A8.06C"/>
    <property type="match status" value="1"/>
</dbReference>
<evidence type="ECO:0000259" key="2">
    <source>
        <dbReference type="Pfam" id="PF20434"/>
    </source>
</evidence>
<evidence type="ECO:0000313" key="3">
    <source>
        <dbReference type="EMBL" id="RIJ48339.1"/>
    </source>
</evidence>
<sequence length="319" mass="35006">MYKYWIASIVFVCIVFVAAAQERYQGVWFDEISTETATYATKDGENLDLDIYLPQGDSETERPTVIFVHGGGFSGGTRNGQMIVDFCTQVASRGYVVASISYRLTRKGKPGGFGCECPTNEKLNTINAAVEDLQDATFFLIENREQFGIDPQKIILAGSSAGAETALVTAYKPPYCYGLESGPVSFAGVIGMAGAIVDTAAVYDGAAVPSLLFHGTDDNLVPYATAPHHYCAEDAPGYLVLHGSYTIAQKLDKLGVPYWLHTSCGAAHEIANKPMTDYVDEIVDFCYRFVVKGQKEFRRTIIEGVQKDTKYEQFNFCEE</sequence>
<evidence type="ECO:0000256" key="1">
    <source>
        <dbReference type="ARBA" id="ARBA00022801"/>
    </source>
</evidence>
<comment type="caution">
    <text evidence="3">The sequence shown here is derived from an EMBL/GenBank/DDBJ whole genome shotgun (WGS) entry which is preliminary data.</text>
</comment>
<feature type="domain" description="BD-FAE-like" evidence="2">
    <location>
        <begin position="49"/>
        <end position="172"/>
    </location>
</feature>